<organism evidence="4 5">
    <name type="scientific">Humicola insolens</name>
    <name type="common">Soft-rot fungus</name>
    <dbReference type="NCBI Taxonomy" id="85995"/>
    <lineage>
        <taxon>Eukaryota</taxon>
        <taxon>Fungi</taxon>
        <taxon>Dikarya</taxon>
        <taxon>Ascomycota</taxon>
        <taxon>Pezizomycotina</taxon>
        <taxon>Sordariomycetes</taxon>
        <taxon>Sordariomycetidae</taxon>
        <taxon>Sordariales</taxon>
        <taxon>Chaetomiaceae</taxon>
        <taxon>Mycothermus</taxon>
    </lineage>
</organism>
<protein>
    <recommendedName>
        <fullName evidence="3">NAD-dependent epimerase/dehydratase domain-containing protein</fullName>
    </recommendedName>
</protein>
<reference evidence="4 5" key="1">
    <citation type="journal article" date="2024" name="Commun. Biol.">
        <title>Comparative genomic analysis of thermophilic fungi reveals convergent evolutionary adaptations and gene losses.</title>
        <authorList>
            <person name="Steindorff A.S."/>
            <person name="Aguilar-Pontes M.V."/>
            <person name="Robinson A.J."/>
            <person name="Andreopoulos B."/>
            <person name="LaButti K."/>
            <person name="Kuo A."/>
            <person name="Mondo S."/>
            <person name="Riley R."/>
            <person name="Otillar R."/>
            <person name="Haridas S."/>
            <person name="Lipzen A."/>
            <person name="Grimwood J."/>
            <person name="Schmutz J."/>
            <person name="Clum A."/>
            <person name="Reid I.D."/>
            <person name="Moisan M.C."/>
            <person name="Butler G."/>
            <person name="Nguyen T.T.M."/>
            <person name="Dewar K."/>
            <person name="Conant G."/>
            <person name="Drula E."/>
            <person name="Henrissat B."/>
            <person name="Hansel C."/>
            <person name="Singer S."/>
            <person name="Hutchinson M.I."/>
            <person name="de Vries R.P."/>
            <person name="Natvig D.O."/>
            <person name="Powell A.J."/>
            <person name="Tsang A."/>
            <person name="Grigoriev I.V."/>
        </authorList>
    </citation>
    <scope>NUCLEOTIDE SEQUENCE [LARGE SCALE GENOMIC DNA]</scope>
    <source>
        <strain evidence="4 5">CBS 620.91</strain>
    </source>
</reference>
<keyword evidence="2" id="KW-0119">Carbohydrate metabolism</keyword>
<accession>A0ABR3VL88</accession>
<evidence type="ECO:0000259" key="3">
    <source>
        <dbReference type="Pfam" id="PF01370"/>
    </source>
</evidence>
<dbReference type="InterPro" id="IPR036291">
    <property type="entry name" value="NAD(P)-bd_dom_sf"/>
</dbReference>
<name>A0ABR3VL88_HUMIN</name>
<keyword evidence="1" id="KW-0521">NADP</keyword>
<keyword evidence="5" id="KW-1185">Reference proteome</keyword>
<dbReference type="PANTHER" id="PTHR43103:SF3">
    <property type="entry name" value="ADP-L-GLYCERO-D-MANNO-HEPTOSE-6-EPIMERASE"/>
    <property type="match status" value="1"/>
</dbReference>
<dbReference type="EMBL" id="JAZGSY010000042">
    <property type="protein sequence ID" value="KAL1842473.1"/>
    <property type="molecule type" value="Genomic_DNA"/>
</dbReference>
<dbReference type="Gene3D" id="3.90.25.10">
    <property type="entry name" value="UDP-galactose 4-epimerase, domain 1"/>
    <property type="match status" value="1"/>
</dbReference>
<feature type="domain" description="NAD-dependent epimerase/dehydratase" evidence="3">
    <location>
        <begin position="19"/>
        <end position="244"/>
    </location>
</feature>
<proteinExistence type="predicted"/>
<dbReference type="SUPFAM" id="SSF51735">
    <property type="entry name" value="NAD(P)-binding Rossmann-fold domains"/>
    <property type="match status" value="1"/>
</dbReference>
<evidence type="ECO:0000313" key="4">
    <source>
        <dbReference type="EMBL" id="KAL1842473.1"/>
    </source>
</evidence>
<comment type="caution">
    <text evidence="4">The sequence shown here is derived from an EMBL/GenBank/DDBJ whole genome shotgun (WGS) entry which is preliminary data.</text>
</comment>
<dbReference type="Gene3D" id="3.40.50.720">
    <property type="entry name" value="NAD(P)-binding Rossmann-like Domain"/>
    <property type="match status" value="1"/>
</dbReference>
<evidence type="ECO:0000256" key="1">
    <source>
        <dbReference type="ARBA" id="ARBA00022857"/>
    </source>
</evidence>
<dbReference type="InterPro" id="IPR001509">
    <property type="entry name" value="Epimerase_deHydtase"/>
</dbReference>
<evidence type="ECO:0000313" key="5">
    <source>
        <dbReference type="Proteomes" id="UP001583172"/>
    </source>
</evidence>
<evidence type="ECO:0000256" key="2">
    <source>
        <dbReference type="ARBA" id="ARBA00023277"/>
    </source>
</evidence>
<dbReference type="Proteomes" id="UP001583172">
    <property type="component" value="Unassembled WGS sequence"/>
</dbReference>
<dbReference type="Pfam" id="PF01370">
    <property type="entry name" value="Epimerase"/>
    <property type="match status" value="1"/>
</dbReference>
<dbReference type="PANTHER" id="PTHR43103">
    <property type="entry name" value="NUCLEOSIDE-DIPHOSPHATE-SUGAR EPIMERASE"/>
    <property type="match status" value="1"/>
</dbReference>
<gene>
    <name evidence="4" type="ORF">VTJ49DRAFT_5210</name>
</gene>
<sequence>MSSPPPHGLHQDPSSTFNILITGAAGFVGPLLAARLSSDPRNRLLLTDLTEPPIPAEAANPHHVSILAGDLTSHTFVADLLAHPAAQPRLHAVFILHGIMSATSEANPALSERVNVDSVLLLCNALIQSHNNSPPIRIIYASSLAVFGPPFPPSYIKLPPTWRPTPQSTYGAHKLLTETYLNELHRRRLGLDVFTARLPTVIVRAGAPSGAASGFLSGIIREPMRGQECVVPLRDRQFRAFVASPGVVVENLVRLMRMESAVLPGHVRQVLLPGVSVSVQELREALVKYGGEDKVRWIREEEDEGVERILRSWPEDFEIEEGLRLGLVVDEGAEGIVRDYIQGLGGSVGRATA</sequence>